<reference evidence="8 9" key="1">
    <citation type="submission" date="2017-10" db="EMBL/GenBank/DDBJ databases">
        <title>Sequencing the genomes of 1000 actinobacteria strains.</title>
        <authorList>
            <person name="Klenk H.-P."/>
        </authorList>
    </citation>
    <scope>NUCLEOTIDE SEQUENCE [LARGE SCALE GENOMIC DNA]</scope>
    <source>
        <strain evidence="8 9">DSM 20688</strain>
    </source>
</reference>
<evidence type="ECO:0000256" key="2">
    <source>
        <dbReference type="ARBA" id="ARBA00022692"/>
    </source>
</evidence>
<evidence type="ECO:0000256" key="1">
    <source>
        <dbReference type="ARBA" id="ARBA00004141"/>
    </source>
</evidence>
<gene>
    <name evidence="8" type="ORF">ATK06_0361</name>
</gene>
<keyword evidence="5 6" id="KW-0472">Membrane</keyword>
<evidence type="ECO:0000256" key="6">
    <source>
        <dbReference type="SAM" id="Phobius"/>
    </source>
</evidence>
<feature type="transmembrane region" description="Helical" evidence="6">
    <location>
        <begin position="181"/>
        <end position="209"/>
    </location>
</feature>
<dbReference type="InterPro" id="IPR045062">
    <property type="entry name" value="Cyt_c_biogenesis_CcsA/CcmC"/>
</dbReference>
<keyword evidence="3" id="KW-0201">Cytochrome c-type biogenesis</keyword>
<dbReference type="EMBL" id="PDJF01000001">
    <property type="protein sequence ID" value="PFG27306.1"/>
    <property type="molecule type" value="Genomic_DNA"/>
</dbReference>
<keyword evidence="4 6" id="KW-1133">Transmembrane helix</keyword>
<protein>
    <submittedName>
        <fullName evidence="8">Cytochrome c-type biogenesis protein CcsB</fullName>
    </submittedName>
</protein>
<dbReference type="GO" id="GO:0020037">
    <property type="term" value="F:heme binding"/>
    <property type="evidence" value="ECO:0007669"/>
    <property type="project" value="InterPro"/>
</dbReference>
<organism evidence="8 9">
    <name type="scientific">Corynebacterium renale</name>
    <dbReference type="NCBI Taxonomy" id="1724"/>
    <lineage>
        <taxon>Bacteria</taxon>
        <taxon>Bacillati</taxon>
        <taxon>Actinomycetota</taxon>
        <taxon>Actinomycetes</taxon>
        <taxon>Mycobacteriales</taxon>
        <taxon>Corynebacteriaceae</taxon>
        <taxon>Corynebacterium</taxon>
    </lineage>
</organism>
<dbReference type="PANTHER" id="PTHR30071">
    <property type="entry name" value="HEME EXPORTER PROTEIN C"/>
    <property type="match status" value="1"/>
</dbReference>
<feature type="transmembrane region" description="Helical" evidence="6">
    <location>
        <begin position="93"/>
        <end position="112"/>
    </location>
</feature>
<proteinExistence type="predicted"/>
<keyword evidence="2 6" id="KW-0812">Transmembrane</keyword>
<accession>A0A2A9DLQ9</accession>
<name>A0A2A9DLQ9_9CORY</name>
<dbReference type="PANTHER" id="PTHR30071:SF1">
    <property type="entry name" value="CYTOCHROME B_B6 PROTEIN-RELATED"/>
    <property type="match status" value="1"/>
</dbReference>
<feature type="domain" description="Cytochrome c assembly protein" evidence="7">
    <location>
        <begin position="125"/>
        <end position="327"/>
    </location>
</feature>
<dbReference type="InterPro" id="IPR017562">
    <property type="entry name" value="Cyt_c_biogenesis_CcsA"/>
</dbReference>
<sequence length="333" mass="36112">MMPVNQDWANISDIAFQGAVLVYLVALLISLYAYVKAQTVIRDRARLKESVSVSAGGGVAVLERDEDDAAPVTAESIAVDEAKADKWMGATQSLAWLGIILHVTAFAGRGLSAGRFPLGNMYEYVMGITAVTMITAAIVLQRRHQRVMWPWVLVPVLILMFLGGTVLYAESAPTVPALRSYWLPIHVSTVSIGAAVGLVSGVFSLLFLLRVWQPKGKEHGFFGSVARPLPTATKLDNIAYKLAVITLPTLGVGIILGAIWAEAAWGRPWGWDPKETVSFITWVLYAAYLHARATAGWKVGAAWINVIALATMIFNLFFINMVVSGLHSYAGLN</sequence>
<dbReference type="GO" id="GO:0017004">
    <property type="term" value="P:cytochrome complex assembly"/>
    <property type="evidence" value="ECO:0007669"/>
    <property type="project" value="UniProtKB-KW"/>
</dbReference>
<dbReference type="InterPro" id="IPR002541">
    <property type="entry name" value="Cyt_c_assembly"/>
</dbReference>
<feature type="transmembrane region" description="Helical" evidence="6">
    <location>
        <begin position="147"/>
        <end position="169"/>
    </location>
</feature>
<dbReference type="AlphaFoldDB" id="A0A2A9DLQ9"/>
<comment type="subcellular location">
    <subcellularLocation>
        <location evidence="1">Membrane</location>
        <topology evidence="1">Multi-pass membrane protein</topology>
    </subcellularLocation>
</comment>
<dbReference type="NCBIfam" id="TIGR03144">
    <property type="entry name" value="cytochr_II_ccsB"/>
    <property type="match status" value="1"/>
</dbReference>
<dbReference type="GO" id="GO:0005886">
    <property type="term" value="C:plasma membrane"/>
    <property type="evidence" value="ECO:0007669"/>
    <property type="project" value="TreeGrafter"/>
</dbReference>
<evidence type="ECO:0000313" key="9">
    <source>
        <dbReference type="Proteomes" id="UP000221653"/>
    </source>
</evidence>
<dbReference type="Proteomes" id="UP000221653">
    <property type="component" value="Unassembled WGS sequence"/>
</dbReference>
<comment type="caution">
    <text evidence="8">The sequence shown here is derived from an EMBL/GenBank/DDBJ whole genome shotgun (WGS) entry which is preliminary data.</text>
</comment>
<feature type="transmembrane region" description="Helical" evidence="6">
    <location>
        <begin position="124"/>
        <end position="140"/>
    </location>
</feature>
<dbReference type="Pfam" id="PF01578">
    <property type="entry name" value="Cytochrom_C_asm"/>
    <property type="match status" value="1"/>
</dbReference>
<keyword evidence="9" id="KW-1185">Reference proteome</keyword>
<feature type="transmembrane region" description="Helical" evidence="6">
    <location>
        <begin position="277"/>
        <end position="295"/>
    </location>
</feature>
<evidence type="ECO:0000313" key="8">
    <source>
        <dbReference type="EMBL" id="PFG27306.1"/>
    </source>
</evidence>
<evidence type="ECO:0000259" key="7">
    <source>
        <dbReference type="Pfam" id="PF01578"/>
    </source>
</evidence>
<dbReference type="STRING" id="1724.GCA_001044175_01654"/>
<evidence type="ECO:0000256" key="3">
    <source>
        <dbReference type="ARBA" id="ARBA00022748"/>
    </source>
</evidence>
<feature type="transmembrane region" description="Helical" evidence="6">
    <location>
        <begin position="302"/>
        <end position="323"/>
    </location>
</feature>
<evidence type="ECO:0000256" key="5">
    <source>
        <dbReference type="ARBA" id="ARBA00023136"/>
    </source>
</evidence>
<feature type="transmembrane region" description="Helical" evidence="6">
    <location>
        <begin position="14"/>
        <end position="35"/>
    </location>
</feature>
<evidence type="ECO:0000256" key="4">
    <source>
        <dbReference type="ARBA" id="ARBA00022989"/>
    </source>
</evidence>
<feature type="transmembrane region" description="Helical" evidence="6">
    <location>
        <begin position="242"/>
        <end position="265"/>
    </location>
</feature>